<feature type="binding site" evidence="10">
    <location>
        <position position="122"/>
    </location>
    <ligand>
        <name>[2Fe-2S] cluster</name>
        <dbReference type="ChEBI" id="CHEBI:190135"/>
    </ligand>
</feature>
<evidence type="ECO:0000256" key="2">
    <source>
        <dbReference type="ARBA" id="ARBA00019898"/>
    </source>
</evidence>
<dbReference type="CDD" id="cd03081">
    <property type="entry name" value="TRX_Fd_NuoE_FDH_gamma"/>
    <property type="match status" value="1"/>
</dbReference>
<dbReference type="PANTHER" id="PTHR43342:SF2">
    <property type="entry name" value="POTENTIAL NAD-REDUCING HYDROGENASE SUBUNIT"/>
    <property type="match status" value="1"/>
</dbReference>
<protein>
    <recommendedName>
        <fullName evidence="2">NADH-quinone oxidoreductase subunit E</fullName>
    </recommendedName>
    <alternativeName>
        <fullName evidence="7">NADH dehydrogenase I subunit E</fullName>
    </alternativeName>
    <alternativeName>
        <fullName evidence="8">NDH-1 subunit E</fullName>
    </alternativeName>
</protein>
<accession>A0A653B5Q4</accession>
<dbReference type="InterPro" id="IPR028431">
    <property type="entry name" value="NADP_DH_HndA-like"/>
</dbReference>
<dbReference type="NCBIfam" id="NF004638">
    <property type="entry name" value="PRK05988.1"/>
    <property type="match status" value="1"/>
</dbReference>
<feature type="binding site" evidence="10">
    <location>
        <position position="126"/>
    </location>
    <ligand>
        <name>[2Fe-2S] cluster</name>
        <dbReference type="ChEBI" id="CHEBI:190135"/>
    </ligand>
</feature>
<dbReference type="InterPro" id="IPR036249">
    <property type="entry name" value="Thioredoxin-like_sf"/>
</dbReference>
<comment type="similarity">
    <text evidence="1">Belongs to the complex I 24 kDa subunit family.</text>
</comment>
<dbReference type="InterPro" id="IPR041921">
    <property type="entry name" value="NuoE_N"/>
</dbReference>
<dbReference type="InterPro" id="IPR002023">
    <property type="entry name" value="NuoE-like"/>
</dbReference>
<keyword evidence="6 10" id="KW-0411">Iron-sulfur</keyword>
<keyword evidence="4 10" id="KW-0479">Metal-binding</keyword>
<dbReference type="GO" id="GO:0046872">
    <property type="term" value="F:metal ion binding"/>
    <property type="evidence" value="ECO:0007669"/>
    <property type="project" value="UniProtKB-KW"/>
</dbReference>
<comment type="cofactor">
    <cofactor evidence="9">
        <name>[2Fe-2S] cluster</name>
        <dbReference type="ChEBI" id="CHEBI:190135"/>
    </cofactor>
</comment>
<reference evidence="11" key="1">
    <citation type="submission" date="2018-11" db="EMBL/GenBank/DDBJ databases">
        <authorList>
            <consortium name="Genoscope - CEA"/>
            <person name="William W."/>
        </authorList>
    </citation>
    <scope>NUCLEOTIDE SEQUENCE [LARGE SCALE GENOMIC DNA]</scope>
    <source>
        <strain evidence="11">T9AD</strain>
    </source>
</reference>
<dbReference type="SUPFAM" id="SSF52833">
    <property type="entry name" value="Thioredoxin-like"/>
    <property type="match status" value="1"/>
</dbReference>
<evidence type="ECO:0000256" key="3">
    <source>
        <dbReference type="ARBA" id="ARBA00022714"/>
    </source>
</evidence>
<evidence type="ECO:0000256" key="7">
    <source>
        <dbReference type="ARBA" id="ARBA00031580"/>
    </source>
</evidence>
<dbReference type="Pfam" id="PF01257">
    <property type="entry name" value="2Fe-2S_thioredx"/>
    <property type="match status" value="1"/>
</dbReference>
<dbReference type="Gene3D" id="3.40.30.10">
    <property type="entry name" value="Glutaredoxin"/>
    <property type="match status" value="1"/>
</dbReference>
<dbReference type="PIRSF" id="PIRSF000216">
    <property type="entry name" value="NADH_DH_24kDa"/>
    <property type="match status" value="1"/>
</dbReference>
<evidence type="ECO:0000256" key="6">
    <source>
        <dbReference type="ARBA" id="ARBA00023014"/>
    </source>
</evidence>
<dbReference type="PANTHER" id="PTHR43342">
    <property type="entry name" value="NADH-QUINONE OXIDOREDUCTASE, E SUBUNIT"/>
    <property type="match status" value="1"/>
</dbReference>
<evidence type="ECO:0000256" key="10">
    <source>
        <dbReference type="PIRSR" id="PIRSR000216-1"/>
    </source>
</evidence>
<evidence type="ECO:0000256" key="9">
    <source>
        <dbReference type="ARBA" id="ARBA00034078"/>
    </source>
</evidence>
<keyword evidence="5 10" id="KW-0408">Iron</keyword>
<dbReference type="AlphaFoldDB" id="A0A653B5Q4"/>
<dbReference type="EMBL" id="LR130779">
    <property type="protein sequence ID" value="VDN63927.1"/>
    <property type="molecule type" value="Genomic_DNA"/>
</dbReference>
<gene>
    <name evidence="11" type="ORF">POT9AD_2952</name>
</gene>
<dbReference type="GO" id="GO:0016491">
    <property type="term" value="F:oxidoreductase activity"/>
    <property type="evidence" value="ECO:0007669"/>
    <property type="project" value="InterPro"/>
</dbReference>
<feature type="binding site" evidence="10">
    <location>
        <position position="81"/>
    </location>
    <ligand>
        <name>[2Fe-2S] cluster</name>
        <dbReference type="ChEBI" id="CHEBI:190135"/>
    </ligand>
</feature>
<keyword evidence="3 10" id="KW-0001">2Fe-2S</keyword>
<evidence type="ECO:0000256" key="8">
    <source>
        <dbReference type="ARBA" id="ARBA00032788"/>
    </source>
</evidence>
<dbReference type="GO" id="GO:0051537">
    <property type="term" value="F:2 iron, 2 sulfur cluster binding"/>
    <property type="evidence" value="ECO:0007669"/>
    <property type="project" value="UniProtKB-KW"/>
</dbReference>
<feature type="binding site" evidence="10">
    <location>
        <position position="86"/>
    </location>
    <ligand>
        <name>[2Fe-2S] cluster</name>
        <dbReference type="ChEBI" id="CHEBI:190135"/>
    </ligand>
</feature>
<organism evidence="11">
    <name type="scientific">Ectopseudomonas oleovorans</name>
    <name type="common">Pseudomonas oleovorans</name>
    <dbReference type="NCBI Taxonomy" id="301"/>
    <lineage>
        <taxon>Bacteria</taxon>
        <taxon>Pseudomonadati</taxon>
        <taxon>Pseudomonadota</taxon>
        <taxon>Gammaproteobacteria</taxon>
        <taxon>Pseudomonadales</taxon>
        <taxon>Pseudomonadaceae</taxon>
        <taxon>Ectopseudomonas</taxon>
    </lineage>
</organism>
<dbReference type="Gene3D" id="1.10.10.1590">
    <property type="entry name" value="NADH-quinone oxidoreductase subunit E"/>
    <property type="match status" value="1"/>
</dbReference>
<comment type="cofactor">
    <cofactor evidence="10">
        <name>[2Fe-2S] cluster</name>
        <dbReference type="ChEBI" id="CHEBI:190135"/>
    </cofactor>
    <text evidence="10">Binds 1 [2Fe-2S] cluster.</text>
</comment>
<evidence type="ECO:0000256" key="5">
    <source>
        <dbReference type="ARBA" id="ARBA00023004"/>
    </source>
</evidence>
<proteinExistence type="inferred from homology"/>
<dbReference type="OrthoDB" id="9807941at2"/>
<evidence type="ECO:0000256" key="1">
    <source>
        <dbReference type="ARBA" id="ARBA00010643"/>
    </source>
</evidence>
<name>A0A653B5Q4_ECTOL</name>
<evidence type="ECO:0000313" key="11">
    <source>
        <dbReference type="EMBL" id="VDN63927.1"/>
    </source>
</evidence>
<sequence>MPDETLHLPLIQGVLHAHKDTPGALLPVLHAIQDGIGHIPDIAIGEIAHALNLTQAEVLGVISFYHDFRRVAPARHILRLCLAESCQSRGAKALAAQVREHLDLDDHGSSADGQISLRPVYCLGACACSPALELDGQVHARVTPQRLHELVEGCLEKESC</sequence>
<evidence type="ECO:0000256" key="4">
    <source>
        <dbReference type="ARBA" id="ARBA00022723"/>
    </source>
</evidence>